<dbReference type="EMBL" id="MU277236">
    <property type="protein sequence ID" value="KAI0058328.1"/>
    <property type="molecule type" value="Genomic_DNA"/>
</dbReference>
<protein>
    <submittedName>
        <fullName evidence="1">Uncharacterized protein</fullName>
    </submittedName>
</protein>
<gene>
    <name evidence="1" type="ORF">BV25DRAFT_1282703</name>
</gene>
<name>A0ACB8SR65_9AGAM</name>
<proteinExistence type="predicted"/>
<comment type="caution">
    <text evidence="1">The sequence shown here is derived from an EMBL/GenBank/DDBJ whole genome shotgun (WGS) entry which is preliminary data.</text>
</comment>
<reference evidence="1" key="1">
    <citation type="submission" date="2021-03" db="EMBL/GenBank/DDBJ databases">
        <authorList>
            <consortium name="DOE Joint Genome Institute"/>
            <person name="Ahrendt S."/>
            <person name="Looney B.P."/>
            <person name="Miyauchi S."/>
            <person name="Morin E."/>
            <person name="Drula E."/>
            <person name="Courty P.E."/>
            <person name="Chicoki N."/>
            <person name="Fauchery L."/>
            <person name="Kohler A."/>
            <person name="Kuo A."/>
            <person name="Labutti K."/>
            <person name="Pangilinan J."/>
            <person name="Lipzen A."/>
            <person name="Riley R."/>
            <person name="Andreopoulos W."/>
            <person name="He G."/>
            <person name="Johnson J."/>
            <person name="Barry K.W."/>
            <person name="Grigoriev I.V."/>
            <person name="Nagy L."/>
            <person name="Hibbett D."/>
            <person name="Henrissat B."/>
            <person name="Matheny P.B."/>
            <person name="Labbe J."/>
            <person name="Martin F."/>
        </authorList>
    </citation>
    <scope>NUCLEOTIDE SEQUENCE</scope>
    <source>
        <strain evidence="1">HHB10654</strain>
    </source>
</reference>
<dbReference type="Proteomes" id="UP000814140">
    <property type="component" value="Unassembled WGS sequence"/>
</dbReference>
<reference evidence="1" key="2">
    <citation type="journal article" date="2022" name="New Phytol.">
        <title>Evolutionary transition to the ectomycorrhizal habit in the genomes of a hyperdiverse lineage of mushroom-forming fungi.</title>
        <authorList>
            <person name="Looney B."/>
            <person name="Miyauchi S."/>
            <person name="Morin E."/>
            <person name="Drula E."/>
            <person name="Courty P.E."/>
            <person name="Kohler A."/>
            <person name="Kuo A."/>
            <person name="LaButti K."/>
            <person name="Pangilinan J."/>
            <person name="Lipzen A."/>
            <person name="Riley R."/>
            <person name="Andreopoulos W."/>
            <person name="He G."/>
            <person name="Johnson J."/>
            <person name="Nolan M."/>
            <person name="Tritt A."/>
            <person name="Barry K.W."/>
            <person name="Grigoriev I.V."/>
            <person name="Nagy L.G."/>
            <person name="Hibbett D."/>
            <person name="Henrissat B."/>
            <person name="Matheny P.B."/>
            <person name="Labbe J."/>
            <person name="Martin F.M."/>
        </authorList>
    </citation>
    <scope>NUCLEOTIDE SEQUENCE</scope>
    <source>
        <strain evidence="1">HHB10654</strain>
    </source>
</reference>
<sequence length="454" mass="50478">MCWGEEGGAVRWRTSMLGRDVLQDWPGDVIDWAAPRPLLDVTLPRPTGKNPAIAAARRPPLSVHNVLHHPSSLWSSRIRIGLVLRWASYTFILLLLAGLSAYADHRSRTALTTGRFSRLCCRVHVGSRRLWFLLRATYEPLIYTTHFQMSMCADMAVLYEGIHAPTRMNAPSISFLVKLTGYPHQKPRLLTPFTRPSDPLIMREPILQGRSADPARCHKYAARLEACTRSPRSKHAPQKLPALPYSTHSSLIPPPSSTLPSLAMDNKQSSLTLSGNTVPFPAAPSISRQLSGLTLEDLESLGYSYPVAYSRLARDSFTIHRSRQARSPAGSTYSYRPRAGTQQLSPVVEETENRTSVAMTLSAVPSPSSPSPQAHFSAPPDPDDTFFEEISFAMMTMMPSPRLETRRNAVRRRRAKRSRVRETVSTAKRVAGATGRAVSALCRALTCPPWARHR</sequence>
<evidence type="ECO:0000313" key="2">
    <source>
        <dbReference type="Proteomes" id="UP000814140"/>
    </source>
</evidence>
<accession>A0ACB8SR65</accession>
<organism evidence="1 2">
    <name type="scientific">Artomyces pyxidatus</name>
    <dbReference type="NCBI Taxonomy" id="48021"/>
    <lineage>
        <taxon>Eukaryota</taxon>
        <taxon>Fungi</taxon>
        <taxon>Dikarya</taxon>
        <taxon>Basidiomycota</taxon>
        <taxon>Agaricomycotina</taxon>
        <taxon>Agaricomycetes</taxon>
        <taxon>Russulales</taxon>
        <taxon>Auriscalpiaceae</taxon>
        <taxon>Artomyces</taxon>
    </lineage>
</organism>
<keyword evidence="2" id="KW-1185">Reference proteome</keyword>
<evidence type="ECO:0000313" key="1">
    <source>
        <dbReference type="EMBL" id="KAI0058328.1"/>
    </source>
</evidence>